<feature type="non-terminal residue" evidence="1">
    <location>
        <position position="1"/>
    </location>
</feature>
<feature type="non-terminal residue" evidence="1">
    <location>
        <position position="76"/>
    </location>
</feature>
<sequence length="76" mass="9206">LSLSVNIWIWISMNDINYKIENLVQKQKLDYEFYRKVELNENDNDLFIRRYLSNNQNGDNIFDVDNFDKILDSISK</sequence>
<evidence type="ECO:0000313" key="2">
    <source>
        <dbReference type="Proteomes" id="UP000789702"/>
    </source>
</evidence>
<name>A0ACA9QS49_9GLOM</name>
<comment type="caution">
    <text evidence="1">The sequence shown here is derived from an EMBL/GenBank/DDBJ whole genome shotgun (WGS) entry which is preliminary data.</text>
</comment>
<protein>
    <submittedName>
        <fullName evidence="1">7469_t:CDS:1</fullName>
    </submittedName>
</protein>
<keyword evidence="2" id="KW-1185">Reference proteome</keyword>
<gene>
    <name evidence="1" type="ORF">DHETER_LOCUS15482</name>
</gene>
<organism evidence="1 2">
    <name type="scientific">Dentiscutata heterogama</name>
    <dbReference type="NCBI Taxonomy" id="1316150"/>
    <lineage>
        <taxon>Eukaryota</taxon>
        <taxon>Fungi</taxon>
        <taxon>Fungi incertae sedis</taxon>
        <taxon>Mucoromycota</taxon>
        <taxon>Glomeromycotina</taxon>
        <taxon>Glomeromycetes</taxon>
        <taxon>Diversisporales</taxon>
        <taxon>Gigasporaceae</taxon>
        <taxon>Dentiscutata</taxon>
    </lineage>
</organism>
<dbReference type="Proteomes" id="UP000789702">
    <property type="component" value="Unassembled WGS sequence"/>
</dbReference>
<reference evidence="1" key="1">
    <citation type="submission" date="2021-06" db="EMBL/GenBank/DDBJ databases">
        <authorList>
            <person name="Kallberg Y."/>
            <person name="Tangrot J."/>
            <person name="Rosling A."/>
        </authorList>
    </citation>
    <scope>NUCLEOTIDE SEQUENCE</scope>
    <source>
        <strain evidence="1">IL203A</strain>
    </source>
</reference>
<accession>A0ACA9QS49</accession>
<dbReference type="EMBL" id="CAJVPU010053058">
    <property type="protein sequence ID" value="CAG8764460.1"/>
    <property type="molecule type" value="Genomic_DNA"/>
</dbReference>
<proteinExistence type="predicted"/>
<evidence type="ECO:0000313" key="1">
    <source>
        <dbReference type="EMBL" id="CAG8764460.1"/>
    </source>
</evidence>